<dbReference type="EMBL" id="JBAPLU010000003">
    <property type="protein sequence ID" value="MEI4270908.1"/>
    <property type="molecule type" value="Genomic_DNA"/>
</dbReference>
<sequence>MSTPLVGVLALQGDVREHRAVLEQQGARTVAVRRPEELDGVDGLVLPGGESTTIAKLADRWGLLEPLRAAVRGGLPAYGSCAGMILLADRLLDAAGNAIPDQQTIGGLDVTVRRNAFGRQVDSFESEVAVEGLTGPPVHAVFIRAPWVEEAADTVQVLGRVSGGPADGRIVAVRQGDVVATSFHPELTGDTRMHRFFVDLVRERS</sequence>
<evidence type="ECO:0000256" key="6">
    <source>
        <dbReference type="ARBA" id="ARBA00049534"/>
    </source>
</evidence>
<keyword evidence="4 7" id="KW-0315">Glutamine amidotransferase</keyword>
<feature type="binding site" evidence="7">
    <location>
        <position position="114"/>
    </location>
    <ligand>
        <name>L-glutamine</name>
        <dbReference type="ChEBI" id="CHEBI:58359"/>
    </ligand>
</feature>
<dbReference type="HAMAP" id="MF_01615">
    <property type="entry name" value="PdxT"/>
    <property type="match status" value="1"/>
</dbReference>
<keyword evidence="2 7" id="KW-0378">Hydrolase</keyword>
<dbReference type="CDD" id="cd01749">
    <property type="entry name" value="GATase1_PB"/>
    <property type="match status" value="1"/>
</dbReference>
<feature type="active site" description="Charge relay system" evidence="7">
    <location>
        <position position="186"/>
    </location>
</feature>
<comment type="caution">
    <text evidence="8">The sequence shown here is derived from an EMBL/GenBank/DDBJ whole genome shotgun (WGS) entry which is preliminary data.</text>
</comment>
<feature type="active site" description="Charge relay system" evidence="7">
    <location>
        <position position="184"/>
    </location>
</feature>
<evidence type="ECO:0000256" key="1">
    <source>
        <dbReference type="ARBA" id="ARBA00008345"/>
    </source>
</evidence>
<evidence type="ECO:0000256" key="2">
    <source>
        <dbReference type="ARBA" id="ARBA00022801"/>
    </source>
</evidence>
<gene>
    <name evidence="7 8" type="primary">pdxT</name>
    <name evidence="8" type="ORF">TEK04_04150</name>
</gene>
<evidence type="ECO:0000256" key="3">
    <source>
        <dbReference type="ARBA" id="ARBA00022898"/>
    </source>
</evidence>
<dbReference type="SUPFAM" id="SSF52317">
    <property type="entry name" value="Class I glutamine amidotransferase-like"/>
    <property type="match status" value="1"/>
</dbReference>
<dbReference type="InterPro" id="IPR029062">
    <property type="entry name" value="Class_I_gatase-like"/>
</dbReference>
<comment type="catalytic activity">
    <reaction evidence="7">
        <text>aldehydo-D-ribose 5-phosphate + D-glyceraldehyde 3-phosphate + L-glutamine = pyridoxal 5'-phosphate + L-glutamate + phosphate + 3 H2O + H(+)</text>
        <dbReference type="Rhea" id="RHEA:31507"/>
        <dbReference type="ChEBI" id="CHEBI:15377"/>
        <dbReference type="ChEBI" id="CHEBI:15378"/>
        <dbReference type="ChEBI" id="CHEBI:29985"/>
        <dbReference type="ChEBI" id="CHEBI:43474"/>
        <dbReference type="ChEBI" id="CHEBI:58273"/>
        <dbReference type="ChEBI" id="CHEBI:58359"/>
        <dbReference type="ChEBI" id="CHEBI:59776"/>
        <dbReference type="ChEBI" id="CHEBI:597326"/>
        <dbReference type="EC" id="4.3.3.6"/>
    </reaction>
</comment>
<dbReference type="GO" id="GO:0004359">
    <property type="term" value="F:glutaminase activity"/>
    <property type="evidence" value="ECO:0007669"/>
    <property type="project" value="UniProtKB-EC"/>
</dbReference>
<evidence type="ECO:0000256" key="7">
    <source>
        <dbReference type="HAMAP-Rule" id="MF_01615"/>
    </source>
</evidence>
<dbReference type="PROSITE" id="PS51274">
    <property type="entry name" value="GATASE_COBBQ"/>
    <property type="match status" value="1"/>
</dbReference>
<protein>
    <recommendedName>
        <fullName evidence="7">Pyridoxal 5'-phosphate synthase subunit PdxT</fullName>
        <ecNumber evidence="7">4.3.3.6</ecNumber>
    </recommendedName>
    <alternativeName>
        <fullName evidence="7">Pdx2</fullName>
    </alternativeName>
    <alternativeName>
        <fullName evidence="7">Pyridoxal 5'-phosphate synthase glutaminase subunit</fullName>
        <ecNumber evidence="7">3.5.1.2</ecNumber>
    </alternativeName>
</protein>
<keyword evidence="3 7" id="KW-0663">Pyridoxal phosphate</keyword>
<dbReference type="Proteomes" id="UP001361570">
    <property type="component" value="Unassembled WGS sequence"/>
</dbReference>
<dbReference type="InterPro" id="IPR021196">
    <property type="entry name" value="PdxT/SNO_CS"/>
</dbReference>
<dbReference type="NCBIfam" id="TIGR03800">
    <property type="entry name" value="PLP_synth_Pdx2"/>
    <property type="match status" value="1"/>
</dbReference>
<evidence type="ECO:0000313" key="9">
    <source>
        <dbReference type="Proteomes" id="UP001361570"/>
    </source>
</evidence>
<reference evidence="8 9" key="1">
    <citation type="submission" date="2024-03" db="EMBL/GenBank/DDBJ databases">
        <title>Draft genome sequence of Klenkia sp. LSe6-5.</title>
        <authorList>
            <person name="Duangmal K."/>
            <person name="Chantavorakit T."/>
        </authorList>
    </citation>
    <scope>NUCLEOTIDE SEQUENCE [LARGE SCALE GENOMIC DNA]</scope>
    <source>
        <strain evidence="8 9">LSe6-5</strain>
    </source>
</reference>
<evidence type="ECO:0000256" key="4">
    <source>
        <dbReference type="ARBA" id="ARBA00022962"/>
    </source>
</evidence>
<feature type="binding site" evidence="7">
    <location>
        <begin position="49"/>
        <end position="51"/>
    </location>
    <ligand>
        <name>L-glutamine</name>
        <dbReference type="ChEBI" id="CHEBI:58359"/>
    </ligand>
</feature>
<dbReference type="PIRSF" id="PIRSF005639">
    <property type="entry name" value="Glut_amidoT_SNO"/>
    <property type="match status" value="1"/>
</dbReference>
<accession>A0ABU8DQH1</accession>
<comment type="pathway">
    <text evidence="7">Cofactor biosynthesis; pyridoxal 5'-phosphate biosynthesis.</text>
</comment>
<evidence type="ECO:0000256" key="5">
    <source>
        <dbReference type="ARBA" id="ARBA00023239"/>
    </source>
</evidence>
<dbReference type="RefSeq" id="WP_336403052.1">
    <property type="nucleotide sequence ID" value="NZ_JBAPLU010000003.1"/>
</dbReference>
<evidence type="ECO:0000313" key="8">
    <source>
        <dbReference type="EMBL" id="MEI4270908.1"/>
    </source>
</evidence>
<dbReference type="EC" id="4.3.3.6" evidence="7"/>
<feature type="active site" description="Nucleophile" evidence="7">
    <location>
        <position position="81"/>
    </location>
</feature>
<proteinExistence type="inferred from homology"/>
<organism evidence="8 9">
    <name type="scientific">Klenkia sesuvii</name>
    <dbReference type="NCBI Taxonomy" id="3103137"/>
    <lineage>
        <taxon>Bacteria</taxon>
        <taxon>Bacillati</taxon>
        <taxon>Actinomycetota</taxon>
        <taxon>Actinomycetes</taxon>
        <taxon>Geodermatophilales</taxon>
        <taxon>Geodermatophilaceae</taxon>
        <taxon>Klenkia</taxon>
    </lineage>
</organism>
<name>A0ABU8DQH1_9ACTN</name>
<dbReference type="EC" id="3.5.1.2" evidence="7"/>
<comment type="catalytic activity">
    <reaction evidence="6 7">
        <text>L-glutamine + H2O = L-glutamate + NH4(+)</text>
        <dbReference type="Rhea" id="RHEA:15889"/>
        <dbReference type="ChEBI" id="CHEBI:15377"/>
        <dbReference type="ChEBI" id="CHEBI:28938"/>
        <dbReference type="ChEBI" id="CHEBI:29985"/>
        <dbReference type="ChEBI" id="CHEBI:58359"/>
        <dbReference type="EC" id="3.5.1.2"/>
    </reaction>
</comment>
<keyword evidence="9" id="KW-1185">Reference proteome</keyword>
<dbReference type="Pfam" id="PF01174">
    <property type="entry name" value="SNO"/>
    <property type="match status" value="1"/>
</dbReference>
<comment type="subunit">
    <text evidence="7">In the presence of PdxS, forms a dodecamer of heterodimers. Only shows activity in the heterodimer.</text>
</comment>
<feature type="binding site" evidence="7">
    <location>
        <begin position="143"/>
        <end position="144"/>
    </location>
    <ligand>
        <name>L-glutamine</name>
        <dbReference type="ChEBI" id="CHEBI:58359"/>
    </ligand>
</feature>
<dbReference type="InterPro" id="IPR002161">
    <property type="entry name" value="PdxT/SNO"/>
</dbReference>
<comment type="function">
    <text evidence="7">Catalyzes the hydrolysis of glutamine to glutamate and ammonia as part of the biosynthesis of pyridoxal 5'-phosphate. The resulting ammonia molecule is channeled to the active site of PdxS.</text>
</comment>
<keyword evidence="5 7" id="KW-0456">Lyase</keyword>
<dbReference type="Gene3D" id="3.40.50.880">
    <property type="match status" value="1"/>
</dbReference>
<dbReference type="PROSITE" id="PS51130">
    <property type="entry name" value="PDXT_SNO_2"/>
    <property type="match status" value="1"/>
</dbReference>
<dbReference type="GO" id="GO:0036381">
    <property type="term" value="F:pyridoxal 5'-phosphate synthase (glutamine hydrolysing) activity"/>
    <property type="evidence" value="ECO:0007669"/>
    <property type="project" value="UniProtKB-EC"/>
</dbReference>
<dbReference type="PANTHER" id="PTHR31559:SF0">
    <property type="entry name" value="PYRIDOXAL 5'-PHOSPHATE SYNTHASE SUBUNIT SNO1-RELATED"/>
    <property type="match status" value="1"/>
</dbReference>
<comment type="similarity">
    <text evidence="1 7">Belongs to the glutaminase PdxT/SNO family.</text>
</comment>
<dbReference type="PANTHER" id="PTHR31559">
    <property type="entry name" value="PYRIDOXAL 5'-PHOSPHATE SYNTHASE SUBUNIT SNO"/>
    <property type="match status" value="1"/>
</dbReference>
<dbReference type="PROSITE" id="PS51273">
    <property type="entry name" value="GATASE_TYPE_1"/>
    <property type="match status" value="1"/>
</dbReference>
<dbReference type="PROSITE" id="PS01236">
    <property type="entry name" value="PDXT_SNO_1"/>
    <property type="match status" value="1"/>
</dbReference>